<keyword evidence="2" id="KW-0479">Metal-binding</keyword>
<dbReference type="EMBL" id="JATN01000321">
    <property type="protein sequence ID" value="EUC58933.1"/>
    <property type="molecule type" value="Genomic_DNA"/>
</dbReference>
<evidence type="ECO:0000259" key="7">
    <source>
        <dbReference type="Pfam" id="PF12851"/>
    </source>
</evidence>
<feature type="non-terminal residue" evidence="8">
    <location>
        <position position="261"/>
    </location>
</feature>
<feature type="domain" description="2OGFeDO JBP1/TET oxygenase" evidence="7">
    <location>
        <begin position="81"/>
        <end position="202"/>
    </location>
</feature>
<evidence type="ECO:0000256" key="1">
    <source>
        <dbReference type="ARBA" id="ARBA00001954"/>
    </source>
</evidence>
<organism evidence="8 9">
    <name type="scientific">Rhizoctonia solani AG-3 Rhs1AP</name>
    <dbReference type="NCBI Taxonomy" id="1086054"/>
    <lineage>
        <taxon>Eukaryota</taxon>
        <taxon>Fungi</taxon>
        <taxon>Dikarya</taxon>
        <taxon>Basidiomycota</taxon>
        <taxon>Agaricomycotina</taxon>
        <taxon>Agaricomycetes</taxon>
        <taxon>Cantharellales</taxon>
        <taxon>Ceratobasidiaceae</taxon>
        <taxon>Rhizoctonia</taxon>
    </lineage>
</organism>
<keyword evidence="4" id="KW-0560">Oxidoreductase</keyword>
<dbReference type="Gene3D" id="3.60.130.30">
    <property type="match status" value="1"/>
</dbReference>
<evidence type="ECO:0000256" key="6">
    <source>
        <dbReference type="SAM" id="MobiDB-lite"/>
    </source>
</evidence>
<evidence type="ECO:0000256" key="2">
    <source>
        <dbReference type="ARBA" id="ARBA00022723"/>
    </source>
</evidence>
<dbReference type="GO" id="GO:0051213">
    <property type="term" value="F:dioxygenase activity"/>
    <property type="evidence" value="ECO:0007669"/>
    <property type="project" value="UniProtKB-KW"/>
</dbReference>
<sequence length="261" mass="29520">MQKDKDRGMGDKRIRSGTSQGSRRAEWGLHHHGIGQHKIYVHGAQKHQLRPSPALRDVGGKKGIKGREEYLADRALNDGKINHITQLIHPAFYNALAAAKLRVKERSAEGEIWASQWTSQYLNQAIFENRQTALHRDSNGAPYCADFLYLLGEFKGGDLFLPDLNLRIEWLPNCALMFDGRIFAHEVLPWEGERRLCLVNYIWKTSLDDLEVELPEEAPQLAGILQRVRDQRADRASNAKEPKFANAESQNGKQSVGGTMV</sequence>
<evidence type="ECO:0000256" key="4">
    <source>
        <dbReference type="ARBA" id="ARBA00023002"/>
    </source>
</evidence>
<dbReference type="AlphaFoldDB" id="A0A0A1UL08"/>
<dbReference type="Proteomes" id="UP000030108">
    <property type="component" value="Unassembled WGS sequence"/>
</dbReference>
<comment type="cofactor">
    <cofactor evidence="1">
        <name>Fe(2+)</name>
        <dbReference type="ChEBI" id="CHEBI:29033"/>
    </cofactor>
</comment>
<dbReference type="InterPro" id="IPR024779">
    <property type="entry name" value="2OGFeDO_JBP1/TET_oxygenase_dom"/>
</dbReference>
<feature type="compositionally biased region" description="Basic and acidic residues" evidence="6">
    <location>
        <begin position="1"/>
        <end position="14"/>
    </location>
</feature>
<evidence type="ECO:0000313" key="9">
    <source>
        <dbReference type="Proteomes" id="UP000030108"/>
    </source>
</evidence>
<dbReference type="GO" id="GO:0046872">
    <property type="term" value="F:metal ion binding"/>
    <property type="evidence" value="ECO:0007669"/>
    <property type="project" value="UniProtKB-KW"/>
</dbReference>
<dbReference type="Pfam" id="PF12851">
    <property type="entry name" value="Tet_JBP"/>
    <property type="match status" value="1"/>
</dbReference>
<evidence type="ECO:0000313" key="8">
    <source>
        <dbReference type="EMBL" id="EUC58933.1"/>
    </source>
</evidence>
<dbReference type="OrthoDB" id="2658103at2759"/>
<proteinExistence type="predicted"/>
<feature type="region of interest" description="Disordered" evidence="6">
    <location>
        <begin position="1"/>
        <end position="25"/>
    </location>
</feature>
<comment type="caution">
    <text evidence="8">The sequence shown here is derived from an EMBL/GenBank/DDBJ whole genome shotgun (WGS) entry which is preliminary data.</text>
</comment>
<reference evidence="9" key="1">
    <citation type="journal article" date="2014" name="Genome Announc.">
        <title>Draft genome sequence of the plant-pathogenic soil fungus Rhizoctonia solani anastomosis group 3 strain Rhs1AP.</title>
        <authorList>
            <person name="Cubeta M.A."/>
            <person name="Thomas E."/>
            <person name="Dean R.A."/>
            <person name="Jabaji S."/>
            <person name="Neate S.M."/>
            <person name="Tavantzis S."/>
            <person name="Toda T."/>
            <person name="Vilgalys R."/>
            <person name="Bharathan N."/>
            <person name="Fedorova-Abrams N."/>
            <person name="Pakala S.B."/>
            <person name="Pakala S.M."/>
            <person name="Zafar N."/>
            <person name="Joardar V."/>
            <person name="Losada L."/>
            <person name="Nierman W.C."/>
        </authorList>
    </citation>
    <scope>NUCLEOTIDE SEQUENCE [LARGE SCALE GENOMIC DNA]</scope>
    <source>
        <strain evidence="9">AG-3</strain>
    </source>
</reference>
<feature type="compositionally biased region" description="Polar residues" evidence="6">
    <location>
        <begin position="247"/>
        <end position="261"/>
    </location>
</feature>
<evidence type="ECO:0000256" key="3">
    <source>
        <dbReference type="ARBA" id="ARBA00022964"/>
    </source>
</evidence>
<feature type="region of interest" description="Disordered" evidence="6">
    <location>
        <begin position="236"/>
        <end position="261"/>
    </location>
</feature>
<keyword evidence="5" id="KW-0408">Iron</keyword>
<protein>
    <recommendedName>
        <fullName evidence="7">2OGFeDO JBP1/TET oxygenase domain-containing protein</fullName>
    </recommendedName>
</protein>
<accession>A0A0A1UL08</accession>
<keyword evidence="3" id="KW-0223">Dioxygenase</keyword>
<gene>
    <name evidence="8" type="ORF">RSOL_284820</name>
</gene>
<name>A0A0A1UL08_9AGAM</name>
<evidence type="ECO:0000256" key="5">
    <source>
        <dbReference type="ARBA" id="ARBA00023004"/>
    </source>
</evidence>